<gene>
    <name evidence="1" type="ORF">CQA54_06555</name>
</gene>
<organism evidence="1 2">
    <name type="scientific">Helicobacter equorum</name>
    <dbReference type="NCBI Taxonomy" id="361872"/>
    <lineage>
        <taxon>Bacteria</taxon>
        <taxon>Pseudomonadati</taxon>
        <taxon>Campylobacterota</taxon>
        <taxon>Epsilonproteobacteria</taxon>
        <taxon>Campylobacterales</taxon>
        <taxon>Helicobacteraceae</taxon>
        <taxon>Helicobacter</taxon>
    </lineage>
</organism>
<sequence>MNTINKPISWNAQDFEQGKVKITPLVQNAFAKEIQILMAKDSVMKEHKAPFPISVQVLKGKIWFEVEGERFVLEALDMIALQANVPHSLGGLEDSIVRLSLAQSDSVVRVKTLLT</sequence>
<dbReference type="SUPFAM" id="SSF51182">
    <property type="entry name" value="RmlC-like cupins"/>
    <property type="match status" value="1"/>
</dbReference>
<dbReference type="AlphaFoldDB" id="A0A3D8INW9"/>
<dbReference type="RefSeq" id="WP_115571313.1">
    <property type="nucleotide sequence ID" value="NZ_NXLT01000005.1"/>
</dbReference>
<keyword evidence="2" id="KW-1185">Reference proteome</keyword>
<protein>
    <submittedName>
        <fullName evidence="1">Cupin</fullName>
    </submittedName>
</protein>
<dbReference type="InterPro" id="IPR011051">
    <property type="entry name" value="RmlC_Cupin_sf"/>
</dbReference>
<evidence type="ECO:0000313" key="2">
    <source>
        <dbReference type="Proteomes" id="UP000256514"/>
    </source>
</evidence>
<accession>A0A3D8INW9</accession>
<name>A0A3D8INW9_9HELI</name>
<reference evidence="1 2" key="1">
    <citation type="submission" date="2018-04" db="EMBL/GenBank/DDBJ databases">
        <title>Novel Campyloabacter and Helicobacter Species and Strains.</title>
        <authorList>
            <person name="Mannion A.J."/>
            <person name="Shen Z."/>
            <person name="Fox J.G."/>
        </authorList>
    </citation>
    <scope>NUCLEOTIDE SEQUENCE [LARGE SCALE GENOMIC DNA]</scope>
    <source>
        <strain evidence="1 2">MIT 12-6600</strain>
    </source>
</reference>
<dbReference type="Gene3D" id="2.60.120.10">
    <property type="entry name" value="Jelly Rolls"/>
    <property type="match status" value="1"/>
</dbReference>
<dbReference type="Proteomes" id="UP000256514">
    <property type="component" value="Unassembled WGS sequence"/>
</dbReference>
<dbReference type="OrthoDB" id="997205at2"/>
<dbReference type="EMBL" id="NXLT01000005">
    <property type="protein sequence ID" value="RDU66616.1"/>
    <property type="molecule type" value="Genomic_DNA"/>
</dbReference>
<evidence type="ECO:0000313" key="1">
    <source>
        <dbReference type="EMBL" id="RDU66616.1"/>
    </source>
</evidence>
<proteinExistence type="predicted"/>
<dbReference type="InterPro" id="IPR014710">
    <property type="entry name" value="RmlC-like_jellyroll"/>
</dbReference>
<comment type="caution">
    <text evidence="1">The sequence shown here is derived from an EMBL/GenBank/DDBJ whole genome shotgun (WGS) entry which is preliminary data.</text>
</comment>